<dbReference type="InterPro" id="IPR012340">
    <property type="entry name" value="NA-bd_OB-fold"/>
</dbReference>
<evidence type="ECO:0000313" key="2">
    <source>
        <dbReference type="EMBL" id="GEU60408.1"/>
    </source>
</evidence>
<dbReference type="EMBL" id="BKCJ010004330">
    <property type="protein sequence ID" value="GEU60408.1"/>
    <property type="molecule type" value="Genomic_DNA"/>
</dbReference>
<accession>A0A6L2LFL9</accession>
<proteinExistence type="predicted"/>
<dbReference type="AlphaFoldDB" id="A0A6L2LFL9"/>
<organism evidence="2">
    <name type="scientific">Tanacetum cinerariifolium</name>
    <name type="common">Dalmatian daisy</name>
    <name type="synonym">Chrysanthemum cinerariifolium</name>
    <dbReference type="NCBI Taxonomy" id="118510"/>
    <lineage>
        <taxon>Eukaryota</taxon>
        <taxon>Viridiplantae</taxon>
        <taxon>Streptophyta</taxon>
        <taxon>Embryophyta</taxon>
        <taxon>Tracheophyta</taxon>
        <taxon>Spermatophyta</taxon>
        <taxon>Magnoliopsida</taxon>
        <taxon>eudicotyledons</taxon>
        <taxon>Gunneridae</taxon>
        <taxon>Pentapetalae</taxon>
        <taxon>asterids</taxon>
        <taxon>campanulids</taxon>
        <taxon>Asterales</taxon>
        <taxon>Asteraceae</taxon>
        <taxon>Asteroideae</taxon>
        <taxon>Anthemideae</taxon>
        <taxon>Anthemidinae</taxon>
        <taxon>Tanacetum</taxon>
    </lineage>
</organism>
<feature type="compositionally biased region" description="Pro residues" evidence="1">
    <location>
        <begin position="190"/>
        <end position="199"/>
    </location>
</feature>
<sequence>MEQKQLRNRFPLAVLRDIDPLDYQKLLSILSAHKSVGIMKSARHVVKNSKKSNPFQNARTMDHKQLKLTVNVNDGSATTYITCFSDQANMLTRYVNEVLAELADKNPFTLPPSLRELEGTTHIFQFHFDTMVTSRRPDFILDKVFEHPVLALSPPAPIQAPEPYVIPEGHHTSPEADATLTNTNLGNPDLPEPPKPHTPPATISQPTITETSIMTSEHEPISKEGTHKHLPKASTHKALFEHQPETDPTEIEVKSLLFTLCKIEVLKAISLPSCKDNNVYISSTLLLREKRD</sequence>
<dbReference type="Gene3D" id="2.40.50.140">
    <property type="entry name" value="Nucleic acid-binding proteins"/>
    <property type="match status" value="1"/>
</dbReference>
<comment type="caution">
    <text evidence="2">The sequence shown here is derived from an EMBL/GenBank/DDBJ whole genome shotgun (WGS) entry which is preliminary data.</text>
</comment>
<feature type="region of interest" description="Disordered" evidence="1">
    <location>
        <begin position="164"/>
        <end position="200"/>
    </location>
</feature>
<evidence type="ECO:0000256" key="1">
    <source>
        <dbReference type="SAM" id="MobiDB-lite"/>
    </source>
</evidence>
<reference evidence="2" key="1">
    <citation type="journal article" date="2019" name="Sci. Rep.">
        <title>Draft genome of Tanacetum cinerariifolium, the natural source of mosquito coil.</title>
        <authorList>
            <person name="Yamashiro T."/>
            <person name="Shiraishi A."/>
            <person name="Satake H."/>
            <person name="Nakayama K."/>
        </authorList>
    </citation>
    <scope>NUCLEOTIDE SEQUENCE</scope>
</reference>
<gene>
    <name evidence="2" type="ORF">Tci_032386</name>
</gene>
<name>A0A6L2LFL9_TANCI</name>
<protein>
    <recommendedName>
        <fullName evidence="3">Nucleic acid-binding, OB-fold protein</fullName>
    </recommendedName>
</protein>
<evidence type="ECO:0008006" key="3">
    <source>
        <dbReference type="Google" id="ProtNLM"/>
    </source>
</evidence>